<evidence type="ECO:0000256" key="2">
    <source>
        <dbReference type="ARBA" id="ARBA00022946"/>
    </source>
</evidence>
<proteinExistence type="predicted"/>
<keyword evidence="2" id="KW-0809">Transit peptide</keyword>
<evidence type="ECO:0008006" key="6">
    <source>
        <dbReference type="Google" id="ProtNLM"/>
    </source>
</evidence>
<comment type="subcellular location">
    <subcellularLocation>
        <location evidence="1">Mitochondrion</location>
    </subcellularLocation>
</comment>
<gene>
    <name evidence="4" type="ORF">QQS21_009761</name>
</gene>
<comment type="caution">
    <text evidence="4">The sequence shown here is derived from an EMBL/GenBank/DDBJ whole genome shotgun (WGS) entry which is preliminary data.</text>
</comment>
<dbReference type="InterPro" id="IPR024319">
    <property type="entry name" value="ATPase_expression_mit"/>
</dbReference>
<evidence type="ECO:0000313" key="4">
    <source>
        <dbReference type="EMBL" id="KAK2592546.1"/>
    </source>
</evidence>
<dbReference type="Proteomes" id="UP001251528">
    <property type="component" value="Unassembled WGS sequence"/>
</dbReference>
<sequence>MALRRPFWPKSSFNRLRIAHGQEAPWQCSSKPLRGQLPRQRHLATHGTHAATAPKQHHFAEFLPPRDRTELDDVLAAVQSQNPDQVYNAFLLWTDVLSNPSSPLHDAAVRQAQELPGPSFSEILRILDPMRSAGHDVAQGLNVTQGQAQFTNAGRLVDEFGVRKHHRQLLRGMQVLLEVRDGSQHGLTVADYEVCLRYAGAAVDYQATKSFWSAMPGNGLQESRSAKTWTEFIKSRFMTEPTYYQFDRSRVAVMARDLYSNHSPLPMATLKRMDRMRLSINALKKEPWNRRKDEVDEDMRRLFRRRIDFRGYKGHWIRALYYGHEVDEELMCTSLIAFARSSSLHSMKTLIFKNYYDITIDEETDPGNTHISGGAELPANSPIKPTSRLLNAIVEAFGSISHIPLGMKLVDFVSRRYNIPIPHETWSNLLNWTYLCASKPFKPMRRLHGDFISTVTTTADVREVWNVMTSEPYHVAPKFDDYDIYIKTLLAQRSFGQALALIRSHILPFYQDVIDDYEIAVQDEILQNDLGPCPQATHRRNQAELYKDYIHHRISSWFDKLLKTASSNKGHRDGAVMKTMIPNLLIEFGDFFPHQIRYRTAQGVVQMDRPEATRRFTWTKQWRETLPQKKAGIHVRDIEGSDQPDFDYPQIPVIKVLEWQRRPKPRMTRFGKAPKDAEARRWWDRLEEELML</sequence>
<dbReference type="Pfam" id="PF12921">
    <property type="entry name" value="ATP13"/>
    <property type="match status" value="1"/>
</dbReference>
<dbReference type="EMBL" id="JASWJB010000260">
    <property type="protein sequence ID" value="KAK2592546.1"/>
    <property type="molecule type" value="Genomic_DNA"/>
</dbReference>
<protein>
    <recommendedName>
        <fullName evidence="6">Mitochondrial ATPase expression-domain-containing protein</fullName>
    </recommendedName>
</protein>
<evidence type="ECO:0000313" key="5">
    <source>
        <dbReference type="Proteomes" id="UP001251528"/>
    </source>
</evidence>
<reference evidence="4" key="1">
    <citation type="submission" date="2023-06" db="EMBL/GenBank/DDBJ databases">
        <title>Conoideocrella luteorostrata (Hypocreales: Clavicipitaceae), a potential biocontrol fungus for elongate hemlock scale in United States Christmas tree production areas.</title>
        <authorList>
            <person name="Barrett H."/>
            <person name="Lovett B."/>
            <person name="Macias A.M."/>
            <person name="Stajich J.E."/>
            <person name="Kasson M.T."/>
        </authorList>
    </citation>
    <scope>NUCLEOTIDE SEQUENCE</scope>
    <source>
        <strain evidence="4">ARSEF 14590</strain>
    </source>
</reference>
<name>A0AAJ0CGF5_9HYPO</name>
<accession>A0AAJ0CGF5</accession>
<evidence type="ECO:0000256" key="3">
    <source>
        <dbReference type="ARBA" id="ARBA00023128"/>
    </source>
</evidence>
<dbReference type="AlphaFoldDB" id="A0AAJ0CGF5"/>
<evidence type="ECO:0000256" key="1">
    <source>
        <dbReference type="ARBA" id="ARBA00004173"/>
    </source>
</evidence>
<keyword evidence="5" id="KW-1185">Reference proteome</keyword>
<keyword evidence="3" id="KW-0496">Mitochondrion</keyword>
<organism evidence="4 5">
    <name type="scientific">Conoideocrella luteorostrata</name>
    <dbReference type="NCBI Taxonomy" id="1105319"/>
    <lineage>
        <taxon>Eukaryota</taxon>
        <taxon>Fungi</taxon>
        <taxon>Dikarya</taxon>
        <taxon>Ascomycota</taxon>
        <taxon>Pezizomycotina</taxon>
        <taxon>Sordariomycetes</taxon>
        <taxon>Hypocreomycetidae</taxon>
        <taxon>Hypocreales</taxon>
        <taxon>Clavicipitaceae</taxon>
        <taxon>Conoideocrella</taxon>
    </lineage>
</organism>
<dbReference type="GO" id="GO:0005739">
    <property type="term" value="C:mitochondrion"/>
    <property type="evidence" value="ECO:0007669"/>
    <property type="project" value="UniProtKB-SubCell"/>
</dbReference>